<dbReference type="AlphaFoldDB" id="A0A850QYZ4"/>
<protein>
    <recommendedName>
        <fullName evidence="3">Apea-like HEPN domain-containing protein</fullName>
    </recommendedName>
</protein>
<reference evidence="1 2" key="1">
    <citation type="submission" date="2020-06" db="EMBL/GenBank/DDBJ databases">
        <title>Photobacterium damselae subsp. damselae comparative genomics.</title>
        <authorList>
            <person name="Osorio C.R."/>
        </authorList>
    </citation>
    <scope>NUCLEOTIDE SEQUENCE [LARGE SCALE GENOMIC DNA]</scope>
    <source>
        <strain evidence="1 2">TW250/03</strain>
    </source>
</reference>
<gene>
    <name evidence="1" type="ORF">HWA77_22610</name>
</gene>
<accession>A0A850QYZ4</accession>
<name>A0A850QYZ4_PHODD</name>
<proteinExistence type="predicted"/>
<evidence type="ECO:0000313" key="1">
    <source>
        <dbReference type="EMBL" id="NVP03004.1"/>
    </source>
</evidence>
<dbReference type="EMBL" id="JABXOR010001455">
    <property type="protein sequence ID" value="NVP03004.1"/>
    <property type="molecule type" value="Genomic_DNA"/>
</dbReference>
<evidence type="ECO:0008006" key="3">
    <source>
        <dbReference type="Google" id="ProtNLM"/>
    </source>
</evidence>
<comment type="caution">
    <text evidence="1">The sequence shown here is derived from an EMBL/GenBank/DDBJ whole genome shotgun (WGS) entry which is preliminary data.</text>
</comment>
<organism evidence="1 2">
    <name type="scientific">Photobacterium damselae subsp. damselae</name>
    <name type="common">Listonella damsela</name>
    <dbReference type="NCBI Taxonomy" id="85581"/>
    <lineage>
        <taxon>Bacteria</taxon>
        <taxon>Pseudomonadati</taxon>
        <taxon>Pseudomonadota</taxon>
        <taxon>Gammaproteobacteria</taxon>
        <taxon>Vibrionales</taxon>
        <taxon>Vibrionaceae</taxon>
        <taxon>Photobacterium</taxon>
    </lineage>
</organism>
<dbReference type="Proteomes" id="UP000533429">
    <property type="component" value="Unassembled WGS sequence"/>
</dbReference>
<evidence type="ECO:0000313" key="2">
    <source>
        <dbReference type="Proteomes" id="UP000533429"/>
    </source>
</evidence>
<sequence>MKDYEYLKQRQRAERDHYPQNLSIRIHRALSWLHRAKQCEDNDAKFTFLWVSFNAAYAQEFEQRSSYGERERYQAFLEKLVSLDTESNLHNIVWDKYSGSIRTILNNEFILQAYWDFHAGRISESEWKAALTKAKAASHNALAKSDTTTVLSVLFSRLYTLRNQIMHGGATFNSSANRQQLRDCTNILELLVPTIIEIMMNNPNDLWGEPVYPYVGK</sequence>